<sequence length="291" mass="31698">MAKVGGFRNEAERRAYLDAYEAMARQWPVESTEMDVSTAYGPTHVRKSGGGPGAPVVMLHPMGGNGACWLPVIEGLAADRVVYTPDTIGTPGLSVQTAPLTEAADFGKWVDQLLEGLGVERAHLLGYSDGGWQASVAGVSSSRLASLTLVESAVSFGKVSMGVLWRIMRVGIRPTEKNMRKFGEWATPNRPPTEDERRTALAAVPYKRVLPWPRPLTDEELGAIRVPMLAVFGADTVLGDPVKCRDRALELVPRAEVEIYPGTGHEVFFHRADLVVPRICRFLRANEPVPV</sequence>
<proteinExistence type="predicted"/>
<dbReference type="GO" id="GO:0016020">
    <property type="term" value="C:membrane"/>
    <property type="evidence" value="ECO:0007669"/>
    <property type="project" value="TreeGrafter"/>
</dbReference>
<comment type="caution">
    <text evidence="3">The sequence shown here is derived from an EMBL/GenBank/DDBJ whole genome shotgun (WGS) entry which is preliminary data.</text>
</comment>
<keyword evidence="4" id="KW-1185">Reference proteome</keyword>
<dbReference type="InterPro" id="IPR050266">
    <property type="entry name" value="AB_hydrolase_sf"/>
</dbReference>
<evidence type="ECO:0000259" key="2">
    <source>
        <dbReference type="Pfam" id="PF00561"/>
    </source>
</evidence>
<keyword evidence="1" id="KW-0378">Hydrolase</keyword>
<feature type="domain" description="AB hydrolase-1" evidence="2">
    <location>
        <begin position="55"/>
        <end position="152"/>
    </location>
</feature>
<dbReference type="InterPro" id="IPR000073">
    <property type="entry name" value="AB_hydrolase_1"/>
</dbReference>
<dbReference type="SUPFAM" id="SSF53474">
    <property type="entry name" value="alpha/beta-Hydrolases"/>
    <property type="match status" value="1"/>
</dbReference>
<reference evidence="3 4" key="1">
    <citation type="submission" date="2018-06" db="EMBL/GenBank/DDBJ databases">
        <title>Genomic Encyclopedia of Type Strains, Phase IV (KMG-IV): sequencing the most valuable type-strain genomes for metagenomic binning, comparative biology and taxonomic classification.</title>
        <authorList>
            <person name="Goeker M."/>
        </authorList>
    </citation>
    <scope>NUCLEOTIDE SEQUENCE [LARGE SCALE GENOMIC DNA]</scope>
    <source>
        <strain evidence="3 4">DSM 44599</strain>
    </source>
</reference>
<organism evidence="3 4">
    <name type="scientific">Nocardia puris</name>
    <dbReference type="NCBI Taxonomy" id="208602"/>
    <lineage>
        <taxon>Bacteria</taxon>
        <taxon>Bacillati</taxon>
        <taxon>Actinomycetota</taxon>
        <taxon>Actinomycetes</taxon>
        <taxon>Mycobacteriales</taxon>
        <taxon>Nocardiaceae</taxon>
        <taxon>Nocardia</taxon>
    </lineage>
</organism>
<dbReference type="RefSeq" id="WP_067501633.1">
    <property type="nucleotide sequence ID" value="NZ_CP107943.1"/>
</dbReference>
<dbReference type="EMBL" id="QNRE01000002">
    <property type="protein sequence ID" value="RBO94010.1"/>
    <property type="molecule type" value="Genomic_DNA"/>
</dbReference>
<protein>
    <submittedName>
        <fullName evidence="3">Pimeloyl-ACP methyl ester carboxylesterase</fullName>
    </submittedName>
</protein>
<dbReference type="InterPro" id="IPR029058">
    <property type="entry name" value="AB_hydrolase_fold"/>
</dbReference>
<dbReference type="PANTHER" id="PTHR43798:SF31">
    <property type="entry name" value="AB HYDROLASE SUPERFAMILY PROTEIN YCLE"/>
    <property type="match status" value="1"/>
</dbReference>
<dbReference type="Pfam" id="PF00561">
    <property type="entry name" value="Abhydrolase_1"/>
    <property type="match status" value="1"/>
</dbReference>
<evidence type="ECO:0000256" key="1">
    <source>
        <dbReference type="ARBA" id="ARBA00022801"/>
    </source>
</evidence>
<evidence type="ECO:0000313" key="3">
    <source>
        <dbReference type="EMBL" id="RBO94010.1"/>
    </source>
</evidence>
<dbReference type="AlphaFoldDB" id="A0A366DV87"/>
<dbReference type="Proteomes" id="UP000252586">
    <property type="component" value="Unassembled WGS sequence"/>
</dbReference>
<dbReference type="GO" id="GO:0016787">
    <property type="term" value="F:hydrolase activity"/>
    <property type="evidence" value="ECO:0007669"/>
    <property type="project" value="UniProtKB-KW"/>
</dbReference>
<dbReference type="PANTHER" id="PTHR43798">
    <property type="entry name" value="MONOACYLGLYCEROL LIPASE"/>
    <property type="match status" value="1"/>
</dbReference>
<dbReference type="STRING" id="1210090.GCA_001613185_00194"/>
<name>A0A366DV87_9NOCA</name>
<gene>
    <name evidence="3" type="ORF">DFR74_102430</name>
</gene>
<dbReference type="Gene3D" id="3.40.50.1820">
    <property type="entry name" value="alpha/beta hydrolase"/>
    <property type="match status" value="1"/>
</dbReference>
<accession>A0A366DV87</accession>
<evidence type="ECO:0000313" key="4">
    <source>
        <dbReference type="Proteomes" id="UP000252586"/>
    </source>
</evidence>